<dbReference type="Gene3D" id="3.40.50.720">
    <property type="entry name" value="NAD(P)-binding Rossmann-like Domain"/>
    <property type="match status" value="1"/>
</dbReference>
<dbReference type="PROSITE" id="PS01162">
    <property type="entry name" value="QOR_ZETA_CRYSTAL"/>
    <property type="match status" value="1"/>
</dbReference>
<dbReference type="PATRIC" id="fig|231023.4.peg.856"/>
<gene>
    <name evidence="3" type="ORF">YSA_01775</name>
</gene>
<dbReference type="InterPro" id="IPR013154">
    <property type="entry name" value="ADH-like_N"/>
</dbReference>
<dbReference type="CDD" id="cd05289">
    <property type="entry name" value="MDR_like_2"/>
    <property type="match status" value="1"/>
</dbReference>
<dbReference type="Gene3D" id="3.90.180.10">
    <property type="entry name" value="Medium-chain alcohol dehydrogenases, catalytic domain"/>
    <property type="match status" value="1"/>
</dbReference>
<dbReference type="InterPro" id="IPR036291">
    <property type="entry name" value="NAD(P)-bd_dom_sf"/>
</dbReference>
<dbReference type="KEGG" id="ppi:YSA_01775"/>
<proteinExistence type="predicted"/>
<dbReference type="InterPro" id="IPR020843">
    <property type="entry name" value="ER"/>
</dbReference>
<dbReference type="Pfam" id="PF08240">
    <property type="entry name" value="ADH_N"/>
    <property type="match status" value="1"/>
</dbReference>
<accession>I3UQG8</accession>
<dbReference type="EMBL" id="CP003588">
    <property type="protein sequence ID" value="AFK67739.1"/>
    <property type="molecule type" value="Genomic_DNA"/>
</dbReference>
<dbReference type="GO" id="GO:0008270">
    <property type="term" value="F:zinc ion binding"/>
    <property type="evidence" value="ECO:0007669"/>
    <property type="project" value="InterPro"/>
</dbReference>
<dbReference type="PANTHER" id="PTHR11695">
    <property type="entry name" value="ALCOHOL DEHYDROGENASE RELATED"/>
    <property type="match status" value="1"/>
</dbReference>
<dbReference type="SUPFAM" id="SSF51735">
    <property type="entry name" value="NAD(P)-binding Rossmann-fold domains"/>
    <property type="match status" value="1"/>
</dbReference>
<dbReference type="PANTHER" id="PTHR11695:SF294">
    <property type="entry name" value="RETICULON-4-INTERACTING PROTEIN 1, MITOCHONDRIAL"/>
    <property type="match status" value="1"/>
</dbReference>
<dbReference type="SMART" id="SM00829">
    <property type="entry name" value="PKS_ER"/>
    <property type="match status" value="1"/>
</dbReference>
<keyword evidence="1" id="KW-0560">Oxidoreductase</keyword>
<sequence length="437" mass="46275">MIDLRLLSALCPILDCLRAARTGYNFSIYSNINAETNRLLSKGVWSHTLTRTAAVVLALFSVLTAAIFHSALADQAQFIHFFKNIAMAGGLLQTVAFLVQAASAWTPVVSSRSAAPQSIWGIITLPMGKTMKAIQVAQYGQVQGLELKDVPDLVPNDDQVLINVAGSGVNPIDWKILSGAMKQFIPLSLPYTPGVEVAGTVAAVGKNVHGFVVGDEVFGFIGIVGGYATQAVVAADRLAHKPAGLPLLHASGIPAAALTAWQALHEHANLQSGQTVLIHGAAGGVGSFAVQLARLAGAYVLTTASAGNRDYLFSLGAQQVIDYTAQRFEDVAEEIDVVLDLVGGETQDRSWTIVKRGGVLVSTVSPPDPQKALEHDAVGKHFATRSDGRQLAQIAQLIAEEKLRVEVEVMPLSKVTDAITLSSGGHTRGKRVLDVNR</sequence>
<feature type="domain" description="Enoyl reductase (ER)" evidence="2">
    <location>
        <begin position="140"/>
        <end position="433"/>
    </location>
</feature>
<evidence type="ECO:0000259" key="2">
    <source>
        <dbReference type="SMART" id="SM00829"/>
    </source>
</evidence>
<dbReference type="Proteomes" id="UP000005268">
    <property type="component" value="Chromosome"/>
</dbReference>
<evidence type="ECO:0000313" key="3">
    <source>
        <dbReference type="EMBL" id="AFK67739.1"/>
    </source>
</evidence>
<dbReference type="GO" id="GO:0016491">
    <property type="term" value="F:oxidoreductase activity"/>
    <property type="evidence" value="ECO:0007669"/>
    <property type="project" value="UniProtKB-KW"/>
</dbReference>
<evidence type="ECO:0000256" key="1">
    <source>
        <dbReference type="ARBA" id="ARBA00023002"/>
    </source>
</evidence>
<protein>
    <submittedName>
        <fullName evidence="3">Alcohol dehydrogenase</fullName>
    </submittedName>
</protein>
<name>I3UQG8_PSEPU</name>
<dbReference type="SUPFAM" id="SSF50129">
    <property type="entry name" value="GroES-like"/>
    <property type="match status" value="1"/>
</dbReference>
<dbReference type="InterPro" id="IPR011032">
    <property type="entry name" value="GroES-like_sf"/>
</dbReference>
<organism evidence="3 4">
    <name type="scientific">Pseudomonas putida ND6</name>
    <dbReference type="NCBI Taxonomy" id="231023"/>
    <lineage>
        <taxon>Bacteria</taxon>
        <taxon>Pseudomonadati</taxon>
        <taxon>Pseudomonadota</taxon>
        <taxon>Gammaproteobacteria</taxon>
        <taxon>Pseudomonadales</taxon>
        <taxon>Pseudomonadaceae</taxon>
        <taxon>Pseudomonas</taxon>
    </lineage>
</organism>
<dbReference type="Pfam" id="PF13602">
    <property type="entry name" value="ADH_zinc_N_2"/>
    <property type="match status" value="1"/>
</dbReference>
<dbReference type="AlphaFoldDB" id="I3UQG8"/>
<dbReference type="InterPro" id="IPR002364">
    <property type="entry name" value="Quin_OxRdtase/zeta-crystal_CS"/>
</dbReference>
<dbReference type="HOGENOM" id="CLU_026673_3_3_6"/>
<reference evidence="3 4" key="1">
    <citation type="journal article" date="2012" name="J. Bacteriol.">
        <title>Complete Genome Sequence of the Naphthalene-Degrading Pseudomonas putida Strain ND6.</title>
        <authorList>
            <person name="Li S."/>
            <person name="Zhao H."/>
            <person name="Li Y."/>
            <person name="Niu S."/>
            <person name="Cai B."/>
        </authorList>
    </citation>
    <scope>NUCLEOTIDE SEQUENCE [LARGE SCALE GENOMIC DNA]</scope>
    <source>
        <strain evidence="3 4">ND6</strain>
    </source>
</reference>
<dbReference type="InterPro" id="IPR050700">
    <property type="entry name" value="YIM1/Zinc_Alcohol_DH_Fams"/>
</dbReference>
<evidence type="ECO:0000313" key="4">
    <source>
        <dbReference type="Proteomes" id="UP000005268"/>
    </source>
</evidence>